<evidence type="ECO:0000313" key="2">
    <source>
        <dbReference type="EMBL" id="AMM54251.1"/>
    </source>
</evidence>
<reference evidence="2 3" key="2">
    <citation type="journal article" date="2016" name="Int. J. Syst. Evol. Microbiol.">
        <title>Pyrococcus kukulkanii sp. nov., a hyperthermophilic, piezophilic archaeon isolated from a deep-sea hydrothermal vent.</title>
        <authorList>
            <person name="Callac N."/>
            <person name="Oger P."/>
            <person name="Lesongeur F."/>
            <person name="Rattray J.E."/>
            <person name="Vannier P."/>
            <person name="Michoud G."/>
            <person name="Beauverger M."/>
            <person name="Gayet N."/>
            <person name="Rouxel O."/>
            <person name="Jebbar M."/>
            <person name="Godfroy A."/>
        </authorList>
    </citation>
    <scope>NUCLEOTIDE SEQUENCE [LARGE SCALE GENOMIC DNA]</scope>
    <source>
        <strain evidence="2 3">NCB100</strain>
    </source>
</reference>
<feature type="transmembrane region" description="Helical" evidence="1">
    <location>
        <begin position="97"/>
        <end position="115"/>
    </location>
</feature>
<gene>
    <name evidence="2" type="ORF">TQ32_07005</name>
</gene>
<dbReference type="STRING" id="1609559.TQ32_07005"/>
<dbReference type="PATRIC" id="fig|1609559.3.peg.1475"/>
<reference evidence="3" key="1">
    <citation type="submission" date="2015-02" db="EMBL/GenBank/DDBJ databases">
        <title>Pyrococcus kukulkanii sp. nov., a novel hyperthermophilic archaeon isolated from a deep-sea hydrothermal vent at the Guaymas Basin.</title>
        <authorList>
            <person name="Oger P.M."/>
            <person name="Callac N."/>
            <person name="Jebbar M."/>
            <person name="Godfroy A."/>
        </authorList>
    </citation>
    <scope>NUCLEOTIDE SEQUENCE [LARGE SCALE GENOMIC DNA]</scope>
    <source>
        <strain evidence="3">NCB100</strain>
    </source>
</reference>
<keyword evidence="1" id="KW-1133">Transmembrane helix</keyword>
<dbReference type="GeneID" id="28491570"/>
<accession>A0A127BA85</accession>
<evidence type="ECO:0000256" key="1">
    <source>
        <dbReference type="SAM" id="Phobius"/>
    </source>
</evidence>
<dbReference type="RefSeq" id="WP_068322768.1">
    <property type="nucleotide sequence ID" value="NZ_CP010835.1"/>
</dbReference>
<keyword evidence="1" id="KW-0472">Membrane</keyword>
<dbReference type="OrthoDB" id="101199at2157"/>
<protein>
    <submittedName>
        <fullName evidence="2">Uncharacterized protein</fullName>
    </submittedName>
</protein>
<proteinExistence type="predicted"/>
<dbReference type="EMBL" id="CP010835">
    <property type="protein sequence ID" value="AMM54251.1"/>
    <property type="molecule type" value="Genomic_DNA"/>
</dbReference>
<feature type="transmembrane region" description="Helical" evidence="1">
    <location>
        <begin position="73"/>
        <end position="91"/>
    </location>
</feature>
<dbReference type="Proteomes" id="UP000070587">
    <property type="component" value="Chromosome"/>
</dbReference>
<feature type="transmembrane region" description="Helical" evidence="1">
    <location>
        <begin position="39"/>
        <end position="61"/>
    </location>
</feature>
<feature type="transmembrane region" description="Helical" evidence="1">
    <location>
        <begin position="12"/>
        <end position="33"/>
    </location>
</feature>
<dbReference type="KEGG" id="pyc:TQ32_07005"/>
<keyword evidence="1" id="KW-0812">Transmembrane</keyword>
<evidence type="ECO:0000313" key="3">
    <source>
        <dbReference type="Proteomes" id="UP000070587"/>
    </source>
</evidence>
<dbReference type="AlphaFoldDB" id="A0A127BA85"/>
<organism evidence="2 3">
    <name type="scientific">Pyrococcus kukulkanii</name>
    <dbReference type="NCBI Taxonomy" id="1609559"/>
    <lineage>
        <taxon>Archaea</taxon>
        <taxon>Methanobacteriati</taxon>
        <taxon>Methanobacteriota</taxon>
        <taxon>Thermococci</taxon>
        <taxon>Thermococcales</taxon>
        <taxon>Thermococcaceae</taxon>
        <taxon>Pyrococcus</taxon>
    </lineage>
</organism>
<sequence length="152" mass="16641">MSRAYISIGCFVAQALITLAFCGLPAVMFSAIIPDALQLSWLLPFLVLGYFSLGAISLYYLQTPELKKGRLLGYAYFSLGLVGSIVVVAKVKYPETPLLLIVFTIWALISLTGMVSLRGTERIPKLIAVLAITFLMIPAFICALTTQWVAFK</sequence>
<feature type="transmembrane region" description="Helical" evidence="1">
    <location>
        <begin position="127"/>
        <end position="150"/>
    </location>
</feature>
<name>A0A127BA85_9EURY</name>